<dbReference type="InterPro" id="IPR044004">
    <property type="entry name" value="TSP1_spondin_dom"/>
</dbReference>
<evidence type="ECO:0000313" key="7">
    <source>
        <dbReference type="Proteomes" id="UP001189429"/>
    </source>
</evidence>
<evidence type="ECO:0000256" key="1">
    <source>
        <dbReference type="ARBA" id="ARBA00022729"/>
    </source>
</evidence>
<dbReference type="InterPro" id="IPR000884">
    <property type="entry name" value="TSP1_rpt"/>
</dbReference>
<dbReference type="EMBL" id="CAUYUJ010011603">
    <property type="protein sequence ID" value="CAK0832243.1"/>
    <property type="molecule type" value="Genomic_DNA"/>
</dbReference>
<evidence type="ECO:0000256" key="2">
    <source>
        <dbReference type="ARBA" id="ARBA00022737"/>
    </source>
</evidence>
<dbReference type="Gene3D" id="2.20.100.10">
    <property type="entry name" value="Thrombospondin type-1 (TSP1) repeat"/>
    <property type="match status" value="3"/>
</dbReference>
<dbReference type="Pfam" id="PF19028">
    <property type="entry name" value="TSP1_spondin"/>
    <property type="match status" value="2"/>
</dbReference>
<dbReference type="SUPFAM" id="SSF53300">
    <property type="entry name" value="vWA-like"/>
    <property type="match status" value="1"/>
</dbReference>
<keyword evidence="4" id="KW-0325">Glycoprotein</keyword>
<dbReference type="Pfam" id="PF00092">
    <property type="entry name" value="VWA"/>
    <property type="match status" value="1"/>
</dbReference>
<dbReference type="PROSITE" id="PS50092">
    <property type="entry name" value="TSP1"/>
    <property type="match status" value="3"/>
</dbReference>
<feature type="domain" description="VWFA" evidence="5">
    <location>
        <begin position="180"/>
        <end position="224"/>
    </location>
</feature>
<protein>
    <recommendedName>
        <fullName evidence="5">VWFA domain-containing protein</fullName>
    </recommendedName>
</protein>
<comment type="caution">
    <text evidence="6">The sequence shown here is derived from an EMBL/GenBank/DDBJ whole genome shotgun (WGS) entry which is preliminary data.</text>
</comment>
<dbReference type="Pfam" id="PF00090">
    <property type="entry name" value="TSP_1"/>
    <property type="match status" value="1"/>
</dbReference>
<feature type="non-terminal residue" evidence="6">
    <location>
        <position position="1"/>
    </location>
</feature>
<reference evidence="6" key="1">
    <citation type="submission" date="2023-10" db="EMBL/GenBank/DDBJ databases">
        <authorList>
            <person name="Chen Y."/>
            <person name="Shah S."/>
            <person name="Dougan E. K."/>
            <person name="Thang M."/>
            <person name="Chan C."/>
        </authorList>
    </citation>
    <scope>NUCLEOTIDE SEQUENCE [LARGE SCALE GENOMIC DNA]</scope>
</reference>
<dbReference type="Proteomes" id="UP001189429">
    <property type="component" value="Unassembled WGS sequence"/>
</dbReference>
<dbReference type="InterPro" id="IPR036383">
    <property type="entry name" value="TSP1_rpt_sf"/>
</dbReference>
<dbReference type="PANTHER" id="PTHR22906">
    <property type="entry name" value="PROPERDIN"/>
    <property type="match status" value="1"/>
</dbReference>
<accession>A0ABN9SKH1</accession>
<proteinExistence type="predicted"/>
<evidence type="ECO:0000256" key="4">
    <source>
        <dbReference type="ARBA" id="ARBA00023180"/>
    </source>
</evidence>
<keyword evidence="2" id="KW-0677">Repeat</keyword>
<dbReference type="InterPro" id="IPR002035">
    <property type="entry name" value="VWF_A"/>
</dbReference>
<dbReference type="InterPro" id="IPR052065">
    <property type="entry name" value="Compl_asym_regulator"/>
</dbReference>
<gene>
    <name evidence="6" type="ORF">PCOR1329_LOCUS30308</name>
</gene>
<keyword evidence="3" id="KW-1015">Disulfide bond</keyword>
<dbReference type="PROSITE" id="PS50234">
    <property type="entry name" value="VWFA"/>
    <property type="match status" value="1"/>
</dbReference>
<keyword evidence="7" id="KW-1185">Reference proteome</keyword>
<keyword evidence="1" id="KW-0732">Signal</keyword>
<dbReference type="InterPro" id="IPR036465">
    <property type="entry name" value="vWFA_dom_sf"/>
</dbReference>
<name>A0ABN9SKH1_9DINO</name>
<evidence type="ECO:0000259" key="5">
    <source>
        <dbReference type="PROSITE" id="PS50234"/>
    </source>
</evidence>
<dbReference type="SUPFAM" id="SSF82895">
    <property type="entry name" value="TSP-1 type 1 repeat"/>
    <property type="match status" value="3"/>
</dbReference>
<organism evidence="6 7">
    <name type="scientific">Prorocentrum cordatum</name>
    <dbReference type="NCBI Taxonomy" id="2364126"/>
    <lineage>
        <taxon>Eukaryota</taxon>
        <taxon>Sar</taxon>
        <taxon>Alveolata</taxon>
        <taxon>Dinophyceae</taxon>
        <taxon>Prorocentrales</taxon>
        <taxon>Prorocentraceae</taxon>
        <taxon>Prorocentrum</taxon>
    </lineage>
</organism>
<sequence length="243" mass="25648">DCEVSGWTPEDCTADCGGGVQNVSRSVVVPQSGGAACPPLMMQRRCNEQPCPMDCKLDDWGGWSACSAGCGGGITERVRGIQSQPKHGGKPCGSTFESKSCNAEACDPDCVLSEWTGWSECSKQCDVGFKERERTLLTPAGGQGGCPAEDSLDRLEYMHCNTHACVPAHGDSLRCMTKLDVVLLLDGSGSVSDEGWIATLEIGKMLAESFLVSNTGTQVAVLLYRMALCLGPATKSAPVAKEM</sequence>
<evidence type="ECO:0000256" key="3">
    <source>
        <dbReference type="ARBA" id="ARBA00023157"/>
    </source>
</evidence>
<dbReference type="PANTHER" id="PTHR22906:SF49">
    <property type="entry name" value="COADHESIN-LIKE"/>
    <property type="match status" value="1"/>
</dbReference>
<dbReference type="SMART" id="SM00209">
    <property type="entry name" value="TSP1"/>
    <property type="match status" value="3"/>
</dbReference>
<evidence type="ECO:0000313" key="6">
    <source>
        <dbReference type="EMBL" id="CAK0832243.1"/>
    </source>
</evidence>
<dbReference type="Gene3D" id="3.40.50.410">
    <property type="entry name" value="von Willebrand factor, type A domain"/>
    <property type="match status" value="1"/>
</dbReference>